<dbReference type="InterPro" id="IPR003661">
    <property type="entry name" value="HisK_dim/P_dom"/>
</dbReference>
<dbReference type="CDD" id="cd06225">
    <property type="entry name" value="HAMP"/>
    <property type="match status" value="1"/>
</dbReference>
<organism evidence="14">
    <name type="scientific">hydrothermal vent metagenome</name>
    <dbReference type="NCBI Taxonomy" id="652676"/>
    <lineage>
        <taxon>unclassified sequences</taxon>
        <taxon>metagenomes</taxon>
        <taxon>ecological metagenomes</taxon>
    </lineage>
</organism>
<dbReference type="InterPro" id="IPR036890">
    <property type="entry name" value="HATPase_C_sf"/>
</dbReference>
<evidence type="ECO:0000256" key="10">
    <source>
        <dbReference type="ARBA" id="ARBA00023136"/>
    </source>
</evidence>
<feature type="domain" description="Histidine kinase" evidence="12">
    <location>
        <begin position="245"/>
        <end position="457"/>
    </location>
</feature>
<evidence type="ECO:0000259" key="13">
    <source>
        <dbReference type="PROSITE" id="PS50885"/>
    </source>
</evidence>
<feature type="transmembrane region" description="Helical" evidence="11">
    <location>
        <begin position="163"/>
        <end position="186"/>
    </location>
</feature>
<dbReference type="InterPro" id="IPR050428">
    <property type="entry name" value="TCS_sensor_his_kinase"/>
</dbReference>
<dbReference type="PANTHER" id="PTHR45436">
    <property type="entry name" value="SENSOR HISTIDINE KINASE YKOH"/>
    <property type="match status" value="1"/>
</dbReference>
<dbReference type="InterPro" id="IPR005467">
    <property type="entry name" value="His_kinase_dom"/>
</dbReference>
<keyword evidence="4" id="KW-0597">Phosphoprotein</keyword>
<dbReference type="CDD" id="cd00075">
    <property type="entry name" value="HATPase"/>
    <property type="match status" value="1"/>
</dbReference>
<keyword evidence="8 11" id="KW-1133">Transmembrane helix</keyword>
<dbReference type="SMART" id="SM00388">
    <property type="entry name" value="HisKA"/>
    <property type="match status" value="1"/>
</dbReference>
<dbReference type="SMART" id="SM00387">
    <property type="entry name" value="HATPase_c"/>
    <property type="match status" value="1"/>
</dbReference>
<feature type="domain" description="HAMP" evidence="13">
    <location>
        <begin position="184"/>
        <end position="237"/>
    </location>
</feature>
<evidence type="ECO:0000256" key="3">
    <source>
        <dbReference type="ARBA" id="ARBA00012438"/>
    </source>
</evidence>
<evidence type="ECO:0000256" key="6">
    <source>
        <dbReference type="ARBA" id="ARBA00022692"/>
    </source>
</evidence>
<evidence type="ECO:0000256" key="11">
    <source>
        <dbReference type="SAM" id="Phobius"/>
    </source>
</evidence>
<accession>A0A160TIH9</accession>
<dbReference type="InterPro" id="IPR036097">
    <property type="entry name" value="HisK_dim/P_sf"/>
</dbReference>
<keyword evidence="10 11" id="KW-0472">Membrane</keyword>
<dbReference type="Pfam" id="PF00672">
    <property type="entry name" value="HAMP"/>
    <property type="match status" value="1"/>
</dbReference>
<comment type="catalytic activity">
    <reaction evidence="1">
        <text>ATP + protein L-histidine = ADP + protein N-phospho-L-histidine.</text>
        <dbReference type="EC" id="2.7.13.3"/>
    </reaction>
</comment>
<dbReference type="PRINTS" id="PR00344">
    <property type="entry name" value="BCTRLSENSOR"/>
</dbReference>
<dbReference type="SUPFAM" id="SSF158472">
    <property type="entry name" value="HAMP domain-like"/>
    <property type="match status" value="1"/>
</dbReference>
<evidence type="ECO:0000256" key="7">
    <source>
        <dbReference type="ARBA" id="ARBA00022777"/>
    </source>
</evidence>
<dbReference type="GO" id="GO:0000155">
    <property type="term" value="F:phosphorelay sensor kinase activity"/>
    <property type="evidence" value="ECO:0007669"/>
    <property type="project" value="InterPro"/>
</dbReference>
<dbReference type="EMBL" id="CZQE01000118">
    <property type="protein sequence ID" value="CUS44191.1"/>
    <property type="molecule type" value="Genomic_DNA"/>
</dbReference>
<dbReference type="SUPFAM" id="SSF47384">
    <property type="entry name" value="Homodimeric domain of signal transducing histidine kinase"/>
    <property type="match status" value="1"/>
</dbReference>
<evidence type="ECO:0000259" key="12">
    <source>
        <dbReference type="PROSITE" id="PS50109"/>
    </source>
</evidence>
<evidence type="ECO:0000256" key="2">
    <source>
        <dbReference type="ARBA" id="ARBA00004370"/>
    </source>
</evidence>
<keyword evidence="6 11" id="KW-0812">Transmembrane</keyword>
<gene>
    <name evidence="14" type="ORF">MGWOODY_Smn3011</name>
</gene>
<dbReference type="Gene3D" id="3.30.565.10">
    <property type="entry name" value="Histidine kinase-like ATPase, C-terminal domain"/>
    <property type="match status" value="1"/>
</dbReference>
<evidence type="ECO:0000256" key="8">
    <source>
        <dbReference type="ARBA" id="ARBA00022989"/>
    </source>
</evidence>
<dbReference type="InterPro" id="IPR004358">
    <property type="entry name" value="Sig_transdc_His_kin-like_C"/>
</dbReference>
<dbReference type="SMART" id="SM00304">
    <property type="entry name" value="HAMP"/>
    <property type="match status" value="1"/>
</dbReference>
<dbReference type="GO" id="GO:0005886">
    <property type="term" value="C:plasma membrane"/>
    <property type="evidence" value="ECO:0007669"/>
    <property type="project" value="TreeGrafter"/>
</dbReference>
<name>A0A160TIH9_9ZZZZ</name>
<dbReference type="PROSITE" id="PS50885">
    <property type="entry name" value="HAMP"/>
    <property type="match status" value="1"/>
</dbReference>
<sequence length="461" mass="49447">MAASWHLIPRSTVARFVLLAFAFQIAIIGGSLLFVRQASEGALAEEQRQSVDDLRDELLDAYRDGGQLGLTRLISNRLQSPRHSIAVILLATPDGTPLIGNLGDWPTTVPSRTDWREIELYRTGSDRPERMGISTTQLPDGTRLLMGHVSEANIRLARINEEVIGAALIGGLCLILMSALLLGRVLSRQIKRITSTTTAFVDGALAERVPIRGSGDAFDDLGRAINVMLDRIEKLISELRVLTDGLAHDLKSPVTRLKSVLERAVLETRDPDALAALDRVACEADTLLSMLTTALLISRAEGGIGRDHFVATDIGALLDDLAEIYGPVAEDRGFAIETSVETTARVFIHRELISRAVGNLIDNALNYAVGGTRILIHASAFPGGLTIAVSDDGPGIPPERHADALRRFGRLDPARNIGGSGLGLALVEATAGLHHGDLALEDNAPGLRVVLRLNVSLAEGD</sequence>
<evidence type="ECO:0000256" key="4">
    <source>
        <dbReference type="ARBA" id="ARBA00022553"/>
    </source>
</evidence>
<dbReference type="PANTHER" id="PTHR45436:SF8">
    <property type="entry name" value="HISTIDINE KINASE"/>
    <property type="match status" value="1"/>
</dbReference>
<keyword evidence="5" id="KW-0808">Transferase</keyword>
<dbReference type="AlphaFoldDB" id="A0A160TIH9"/>
<keyword evidence="7 14" id="KW-0418">Kinase</keyword>
<reference evidence="14" key="1">
    <citation type="submission" date="2015-10" db="EMBL/GenBank/DDBJ databases">
        <authorList>
            <person name="Gilbert D.G."/>
        </authorList>
    </citation>
    <scope>NUCLEOTIDE SEQUENCE</scope>
</reference>
<protein>
    <recommendedName>
        <fullName evidence="3">histidine kinase</fullName>
        <ecNumber evidence="3">2.7.13.3</ecNumber>
    </recommendedName>
</protein>
<dbReference type="Gene3D" id="6.10.340.10">
    <property type="match status" value="1"/>
</dbReference>
<dbReference type="PROSITE" id="PS50109">
    <property type="entry name" value="HIS_KIN"/>
    <property type="match status" value="1"/>
</dbReference>
<keyword evidence="9" id="KW-0902">Two-component regulatory system</keyword>
<dbReference type="Pfam" id="PF02518">
    <property type="entry name" value="HATPase_c"/>
    <property type="match status" value="1"/>
</dbReference>
<proteinExistence type="predicted"/>
<evidence type="ECO:0000313" key="14">
    <source>
        <dbReference type="EMBL" id="CUS44191.1"/>
    </source>
</evidence>
<dbReference type="InterPro" id="IPR003660">
    <property type="entry name" value="HAMP_dom"/>
</dbReference>
<evidence type="ECO:0000256" key="5">
    <source>
        <dbReference type="ARBA" id="ARBA00022679"/>
    </source>
</evidence>
<dbReference type="InterPro" id="IPR003594">
    <property type="entry name" value="HATPase_dom"/>
</dbReference>
<dbReference type="CDD" id="cd00082">
    <property type="entry name" value="HisKA"/>
    <property type="match status" value="1"/>
</dbReference>
<dbReference type="SUPFAM" id="SSF55874">
    <property type="entry name" value="ATPase domain of HSP90 chaperone/DNA topoisomerase II/histidine kinase"/>
    <property type="match status" value="1"/>
</dbReference>
<evidence type="ECO:0000256" key="1">
    <source>
        <dbReference type="ARBA" id="ARBA00000085"/>
    </source>
</evidence>
<feature type="transmembrane region" description="Helical" evidence="11">
    <location>
        <begin position="12"/>
        <end position="35"/>
    </location>
</feature>
<comment type="subcellular location">
    <subcellularLocation>
        <location evidence="2">Membrane</location>
    </subcellularLocation>
</comment>
<evidence type="ECO:0000256" key="9">
    <source>
        <dbReference type="ARBA" id="ARBA00023012"/>
    </source>
</evidence>
<dbReference type="EC" id="2.7.13.3" evidence="3"/>